<dbReference type="AlphaFoldDB" id="A0A1I4IJN4"/>
<evidence type="ECO:0000313" key="2">
    <source>
        <dbReference type="EMBL" id="SFL54485.1"/>
    </source>
</evidence>
<dbReference type="InterPro" id="IPR036388">
    <property type="entry name" value="WH-like_DNA-bd_sf"/>
</dbReference>
<protein>
    <recommendedName>
        <fullName evidence="1">DUF7344 domain-containing protein</fullName>
    </recommendedName>
</protein>
<evidence type="ECO:0000259" key="1">
    <source>
        <dbReference type="Pfam" id="PF24035"/>
    </source>
</evidence>
<organism evidence="2 3">
    <name type="scientific">Halogranum rubrum</name>
    <dbReference type="NCBI Taxonomy" id="553466"/>
    <lineage>
        <taxon>Archaea</taxon>
        <taxon>Methanobacteriati</taxon>
        <taxon>Methanobacteriota</taxon>
        <taxon>Stenosarchaea group</taxon>
        <taxon>Halobacteria</taxon>
        <taxon>Halobacteriales</taxon>
        <taxon>Haloferacaceae</taxon>
    </lineage>
</organism>
<sequence length="127" mass="13748">MNSAFQTGHGDDASDLTRDDISADALDTMFDVLSADRRRHTLQYLVETDATVPLSKLAAAVATAEAGESSTSTDAQQQVAIDLHHRHLPKLADEGLISYDTDANLTTVTETGRKFDTVRTSLLENTL</sequence>
<accession>A0A1I4IJN4</accession>
<name>A0A1I4IJN4_9EURY</name>
<dbReference type="InterPro" id="IPR055768">
    <property type="entry name" value="DUF7344"/>
</dbReference>
<dbReference type="Pfam" id="PF24035">
    <property type="entry name" value="DUF7344"/>
    <property type="match status" value="1"/>
</dbReference>
<dbReference type="Proteomes" id="UP000199607">
    <property type="component" value="Unassembled WGS sequence"/>
</dbReference>
<dbReference type="STRING" id="553466.SAMN04487950_4153"/>
<proteinExistence type="predicted"/>
<reference evidence="3" key="1">
    <citation type="submission" date="2016-10" db="EMBL/GenBank/DDBJ databases">
        <authorList>
            <person name="Varghese N."/>
            <person name="Submissions S."/>
        </authorList>
    </citation>
    <scope>NUCLEOTIDE SEQUENCE [LARGE SCALE GENOMIC DNA]</scope>
    <source>
        <strain evidence="3">CGMCC 1.7738</strain>
    </source>
</reference>
<dbReference type="EMBL" id="FOTC01000008">
    <property type="protein sequence ID" value="SFL54485.1"/>
    <property type="molecule type" value="Genomic_DNA"/>
</dbReference>
<feature type="domain" description="DUF7344" evidence="1">
    <location>
        <begin position="30"/>
        <end position="105"/>
    </location>
</feature>
<dbReference type="RefSeq" id="WP_089872057.1">
    <property type="nucleotide sequence ID" value="NZ_FOTC01000008.1"/>
</dbReference>
<gene>
    <name evidence="2" type="ORF">SAMN04487950_4153</name>
</gene>
<evidence type="ECO:0000313" key="3">
    <source>
        <dbReference type="Proteomes" id="UP000199607"/>
    </source>
</evidence>
<keyword evidence="3" id="KW-1185">Reference proteome</keyword>
<dbReference type="Gene3D" id="1.10.10.10">
    <property type="entry name" value="Winged helix-like DNA-binding domain superfamily/Winged helix DNA-binding domain"/>
    <property type="match status" value="1"/>
</dbReference>